<dbReference type="EMBL" id="JAERQG010000004">
    <property type="protein sequence ID" value="MBL0766835.1"/>
    <property type="molecule type" value="Genomic_DNA"/>
</dbReference>
<organism evidence="3 4">
    <name type="scientific">Marivirga atlantica</name>
    <dbReference type="NCBI Taxonomy" id="1548457"/>
    <lineage>
        <taxon>Bacteria</taxon>
        <taxon>Pseudomonadati</taxon>
        <taxon>Bacteroidota</taxon>
        <taxon>Cytophagia</taxon>
        <taxon>Cytophagales</taxon>
        <taxon>Marivirgaceae</taxon>
        <taxon>Marivirga</taxon>
    </lineage>
</organism>
<evidence type="ECO:0000256" key="1">
    <source>
        <dbReference type="SAM" id="MobiDB-lite"/>
    </source>
</evidence>
<dbReference type="SUPFAM" id="SSF110997">
    <property type="entry name" value="Sporulation related repeat"/>
    <property type="match status" value="1"/>
</dbReference>
<dbReference type="InterPro" id="IPR019861">
    <property type="entry name" value="PorP/SprF_Bacteroidetes"/>
</dbReference>
<dbReference type="Proteomes" id="UP000642920">
    <property type="component" value="Unassembled WGS sequence"/>
</dbReference>
<dbReference type="Pfam" id="PF11751">
    <property type="entry name" value="PorP_SprF"/>
    <property type="match status" value="1"/>
</dbReference>
<evidence type="ECO:0000313" key="3">
    <source>
        <dbReference type="EMBL" id="MBL0766835.1"/>
    </source>
</evidence>
<dbReference type="InterPro" id="IPR007730">
    <property type="entry name" value="SPOR-like_dom"/>
</dbReference>
<dbReference type="AlphaFoldDB" id="A0A937DKD8"/>
<keyword evidence="4" id="KW-1185">Reference proteome</keyword>
<feature type="region of interest" description="Disordered" evidence="1">
    <location>
        <begin position="314"/>
        <end position="341"/>
    </location>
</feature>
<dbReference type="Pfam" id="PF05036">
    <property type="entry name" value="SPOR"/>
    <property type="match status" value="1"/>
</dbReference>
<sequence length="490" mass="55456">MLSTKKIYLLVLIISLSFHYSKGQLITDNNQYYLSPYLVNPGALASNNVLELDLNYRKQFLTIQGAPETFRFQAQLPFLSNFAVGLTALGGRLDIYESYGAMLSFSYKQHFSRQNDNVHFISLGFSGGYGMSNLNYGQIDNPLDPAVANLANQIEHPLGQIGLHYQWNNLMFGTALRDVFGSASTIRVSQSQETEFLPVFNTFSYLKYDFLVGEDFAITPWVTYNSSEDEIEEGTVEGMLLVNYRNLAWIGASYQHEIGTVYKIGFNLLRLIKIGYGYERLKPSSEQNSSALTTHELHLNYQFIKREIQEIPEELEQQEPNENKGDASEADEVEEKNMKDTTIEPAKVDSSAVKKDTVIKENTEPEVINEPVVEEKVQITNEPKAEEQPMLTEPLKNSNDFKNDVSNVIDNERGFYIIAGAFSSTDNAQVYANAIKREGYKADIGFYSKSGYFYVILAKEEKIESAKQILNQIRTAGLLDFDKAWILSIN</sequence>
<proteinExistence type="predicted"/>
<dbReference type="GO" id="GO:0042834">
    <property type="term" value="F:peptidoglycan binding"/>
    <property type="evidence" value="ECO:0007669"/>
    <property type="project" value="InterPro"/>
</dbReference>
<dbReference type="Gene3D" id="3.30.70.1070">
    <property type="entry name" value="Sporulation related repeat"/>
    <property type="match status" value="1"/>
</dbReference>
<protein>
    <submittedName>
        <fullName evidence="3">PorP/SprF family type IX secretion system membrane protein</fullName>
    </submittedName>
</protein>
<dbReference type="NCBIfam" id="TIGR03519">
    <property type="entry name" value="T9SS_PorP_fam"/>
    <property type="match status" value="1"/>
</dbReference>
<evidence type="ECO:0000259" key="2">
    <source>
        <dbReference type="PROSITE" id="PS51724"/>
    </source>
</evidence>
<reference evidence="3" key="1">
    <citation type="submission" date="2021-01" db="EMBL/GenBank/DDBJ databases">
        <title>Marivirga sp. nov., isolated from intertidal surface sediments.</title>
        <authorList>
            <person name="Zhang M."/>
        </authorList>
    </citation>
    <scope>NUCLEOTIDE SEQUENCE</scope>
    <source>
        <strain evidence="3">SM1354</strain>
    </source>
</reference>
<accession>A0A937DKD8</accession>
<dbReference type="RefSeq" id="WP_201923795.1">
    <property type="nucleotide sequence ID" value="NZ_JAERQG010000004.1"/>
</dbReference>
<feature type="domain" description="SPOR" evidence="2">
    <location>
        <begin position="409"/>
        <end position="488"/>
    </location>
</feature>
<comment type="caution">
    <text evidence="3">The sequence shown here is derived from an EMBL/GenBank/DDBJ whole genome shotgun (WGS) entry which is preliminary data.</text>
</comment>
<evidence type="ECO:0000313" key="4">
    <source>
        <dbReference type="Proteomes" id="UP000642920"/>
    </source>
</evidence>
<gene>
    <name evidence="3" type="ORF">JKP34_16320</name>
</gene>
<dbReference type="PROSITE" id="PS51724">
    <property type="entry name" value="SPOR"/>
    <property type="match status" value="1"/>
</dbReference>
<name>A0A937DKD8_9BACT</name>
<dbReference type="InterPro" id="IPR036680">
    <property type="entry name" value="SPOR-like_sf"/>
</dbReference>